<reference evidence="1" key="1">
    <citation type="submission" date="2014-07" db="EMBL/GenBank/DDBJ databases">
        <authorList>
            <person name="Monot Marc"/>
        </authorList>
    </citation>
    <scope>NUCLEOTIDE SEQUENCE</scope>
    <source>
        <strain evidence="1">7032989</strain>
    </source>
</reference>
<gene>
    <name evidence="1" type="ORF">BN1095_5520001</name>
</gene>
<dbReference type="EMBL" id="LK933241">
    <property type="protein sequence ID" value="CDT54424.1"/>
    <property type="molecule type" value="Genomic_DNA"/>
</dbReference>
<proteinExistence type="predicted"/>
<sequence length="81" mass="9206">MHFCHFVFQFRQIGFVFFHQMRRGFFGVAGFGEFGVEFVQGFLQLLGFFAQTGGFGSFVDFDFQHQARAVADGDGRVFAFG</sequence>
<name>A0A069ASS8_CLODI</name>
<organism evidence="1">
    <name type="scientific">Clostridioides difficile</name>
    <name type="common">Peptoclostridium difficile</name>
    <dbReference type="NCBI Taxonomy" id="1496"/>
    <lineage>
        <taxon>Bacteria</taxon>
        <taxon>Bacillati</taxon>
        <taxon>Bacillota</taxon>
        <taxon>Clostridia</taxon>
        <taxon>Peptostreptococcales</taxon>
        <taxon>Peptostreptococcaceae</taxon>
        <taxon>Clostridioides</taxon>
    </lineage>
</organism>
<dbReference type="AlphaFoldDB" id="A0A069ASS8"/>
<evidence type="ECO:0000313" key="1">
    <source>
        <dbReference type="EMBL" id="CDT54424.1"/>
    </source>
</evidence>
<protein>
    <submittedName>
        <fullName evidence="1">Uncharacterized protein</fullName>
    </submittedName>
</protein>
<accession>A0A069ASS8</accession>